<evidence type="ECO:0000256" key="1">
    <source>
        <dbReference type="ARBA" id="ARBA00023125"/>
    </source>
</evidence>
<gene>
    <name evidence="4" type="ORF">QU24_00345</name>
</gene>
<evidence type="ECO:0000313" key="5">
    <source>
        <dbReference type="Proteomes" id="UP000030853"/>
    </source>
</evidence>
<dbReference type="InterPro" id="IPR009061">
    <property type="entry name" value="DNA-bd_dom_put_sf"/>
</dbReference>
<evidence type="ECO:0000256" key="2">
    <source>
        <dbReference type="SAM" id="Coils"/>
    </source>
</evidence>
<reference evidence="4 5" key="1">
    <citation type="submission" date="2014-11" db="EMBL/GenBank/DDBJ databases">
        <title>Genome sequencing of Pantoea rodasii ND03.</title>
        <authorList>
            <person name="Muhamad Yunos N.Y."/>
            <person name="Chan K.-G."/>
        </authorList>
    </citation>
    <scope>NUCLEOTIDE SEQUENCE [LARGE SCALE GENOMIC DNA]</scope>
    <source>
        <strain evidence="4 5">ND03</strain>
    </source>
</reference>
<dbReference type="PROSITE" id="PS00552">
    <property type="entry name" value="HTH_MERR_1"/>
    <property type="match status" value="1"/>
</dbReference>
<evidence type="ECO:0000259" key="3">
    <source>
        <dbReference type="PROSITE" id="PS50937"/>
    </source>
</evidence>
<dbReference type="Pfam" id="PF13411">
    <property type="entry name" value="MerR_1"/>
    <property type="match status" value="1"/>
</dbReference>
<keyword evidence="1" id="KW-0238">DNA-binding</keyword>
<dbReference type="PANTHER" id="PTHR30204">
    <property type="entry name" value="REDOX-CYCLING DRUG-SENSING TRANSCRIPTIONAL ACTIVATOR SOXR"/>
    <property type="match status" value="1"/>
</dbReference>
<dbReference type="Proteomes" id="UP000030853">
    <property type="component" value="Unassembled WGS sequence"/>
</dbReference>
<dbReference type="EMBL" id="JTJJ01000004">
    <property type="protein sequence ID" value="KHJ70081.1"/>
    <property type="molecule type" value="Genomic_DNA"/>
</dbReference>
<name>A0A0B1REK7_9GAMM</name>
<dbReference type="PROSITE" id="PS50937">
    <property type="entry name" value="HTH_MERR_2"/>
    <property type="match status" value="1"/>
</dbReference>
<sequence>MMQIGKLATLTGVSIRMLRYYEEAGLLVPERTETGYRRYTVDDVSRVERILVLNRAGFTLPTIIGLLNCVNSGTAPCDALKNKIQDQLQQIERQFDDLNKSRELLQHLLVQ</sequence>
<feature type="coiled-coil region" evidence="2">
    <location>
        <begin position="77"/>
        <end position="108"/>
    </location>
</feature>
<keyword evidence="2" id="KW-0175">Coiled coil</keyword>
<proteinExistence type="predicted"/>
<dbReference type="SMART" id="SM00422">
    <property type="entry name" value="HTH_MERR"/>
    <property type="match status" value="1"/>
</dbReference>
<dbReference type="InterPro" id="IPR000551">
    <property type="entry name" value="MerR-type_HTH_dom"/>
</dbReference>
<dbReference type="PANTHER" id="PTHR30204:SF92">
    <property type="entry name" value="HTH-TYPE TRANSCRIPTIONAL REGULATOR ZNTR"/>
    <property type="match status" value="1"/>
</dbReference>
<dbReference type="GO" id="GO:0003700">
    <property type="term" value="F:DNA-binding transcription factor activity"/>
    <property type="evidence" value="ECO:0007669"/>
    <property type="project" value="InterPro"/>
</dbReference>
<dbReference type="InterPro" id="IPR047057">
    <property type="entry name" value="MerR_fam"/>
</dbReference>
<organism evidence="4 5">
    <name type="scientific">Pantoea rodasii</name>
    <dbReference type="NCBI Taxonomy" id="1076549"/>
    <lineage>
        <taxon>Bacteria</taxon>
        <taxon>Pseudomonadati</taxon>
        <taxon>Pseudomonadota</taxon>
        <taxon>Gammaproteobacteria</taxon>
        <taxon>Enterobacterales</taxon>
        <taxon>Erwiniaceae</taxon>
        <taxon>Pantoea</taxon>
    </lineage>
</organism>
<dbReference type="Gene3D" id="1.10.1660.10">
    <property type="match status" value="1"/>
</dbReference>
<feature type="domain" description="HTH merR-type" evidence="3">
    <location>
        <begin position="1"/>
        <end position="69"/>
    </location>
</feature>
<comment type="caution">
    <text evidence="4">The sequence shown here is derived from an EMBL/GenBank/DDBJ whole genome shotgun (WGS) entry which is preliminary data.</text>
</comment>
<evidence type="ECO:0000313" key="4">
    <source>
        <dbReference type="EMBL" id="KHJ70081.1"/>
    </source>
</evidence>
<accession>A0A0B1REK7</accession>
<dbReference type="SUPFAM" id="SSF46955">
    <property type="entry name" value="Putative DNA-binding domain"/>
    <property type="match status" value="1"/>
</dbReference>
<dbReference type="GO" id="GO:0003677">
    <property type="term" value="F:DNA binding"/>
    <property type="evidence" value="ECO:0007669"/>
    <property type="project" value="UniProtKB-KW"/>
</dbReference>
<dbReference type="AlphaFoldDB" id="A0A0B1REK7"/>
<dbReference type="CDD" id="cd01282">
    <property type="entry name" value="HTH_MerR-like_sg3"/>
    <property type="match status" value="1"/>
</dbReference>
<dbReference type="PRINTS" id="PR00040">
    <property type="entry name" value="HTHMERR"/>
</dbReference>
<protein>
    <submittedName>
        <fullName evidence="4">MerR family transcriptional regulator</fullName>
    </submittedName>
</protein>